<evidence type="ECO:0000313" key="2">
    <source>
        <dbReference type="EMBL" id="TWT89897.1"/>
    </source>
</evidence>
<dbReference type="Proteomes" id="UP000315440">
    <property type="component" value="Unassembled WGS sequence"/>
</dbReference>
<dbReference type="EMBL" id="SJPQ01000001">
    <property type="protein sequence ID" value="TWT89897.1"/>
    <property type="molecule type" value="Genomic_DNA"/>
</dbReference>
<dbReference type="SUPFAM" id="SSF49899">
    <property type="entry name" value="Concanavalin A-like lectins/glucanases"/>
    <property type="match status" value="1"/>
</dbReference>
<keyword evidence="3" id="KW-1185">Reference proteome</keyword>
<sequence length="429" mass="45380" precursor="true">MLVRISTLPFLAFALAASALSPSWGSGSVKYADVVGSLSPDHYYRLDETSVGSVWDAGGSPQHGVHEGNGMASPMPEPPVGAPFGYAGSAGPDLSVDGESFAGFETDNRSLFCNNSLAANLGDGLQFAHTTMTVSLWFKTPSCGPGKGPGDECSYTPVSEGGERLFSNNFNGADLPGDSELDASEVDDLGHLQINFGSGANLVISIDNRFSDPLKSSFQVPHADPLVHGEGPYGAAGPGSGLAVKDNQWHHLVVSRNGDSLDDVLLVVDGQRVIQDRWADSTDSWGVTEPYDARIGTRTTAPDPASRQVFNGWLDEVSVWLGKQLSVAEAVSLYYAALGVEFTPGDYDRNGMVDESDFDVWRATFGSTLELAADGNFDGRVDAADFTVWRDHFEPAAGLFVAVPEPHAASISLVLAGLLGVCSARCIKR</sequence>
<organism evidence="2 3">
    <name type="scientific">Pseudobythopirellula maris</name>
    <dbReference type="NCBI Taxonomy" id="2527991"/>
    <lineage>
        <taxon>Bacteria</taxon>
        <taxon>Pseudomonadati</taxon>
        <taxon>Planctomycetota</taxon>
        <taxon>Planctomycetia</taxon>
        <taxon>Pirellulales</taxon>
        <taxon>Lacipirellulaceae</taxon>
        <taxon>Pseudobythopirellula</taxon>
    </lineage>
</organism>
<evidence type="ECO:0000313" key="3">
    <source>
        <dbReference type="Proteomes" id="UP000315440"/>
    </source>
</evidence>
<dbReference type="Gene3D" id="2.60.120.200">
    <property type="match status" value="1"/>
</dbReference>
<feature type="signal peptide" evidence="1">
    <location>
        <begin position="1"/>
        <end position="19"/>
    </location>
</feature>
<proteinExistence type="predicted"/>
<accession>A0A5C5ZSE0</accession>
<keyword evidence="1" id="KW-0732">Signal</keyword>
<gene>
    <name evidence="2" type="ORF">Mal64_02790</name>
</gene>
<feature type="chain" id="PRO_5022787034" description="LamG-like jellyroll fold domain-containing protein" evidence="1">
    <location>
        <begin position="20"/>
        <end position="429"/>
    </location>
</feature>
<dbReference type="SUPFAM" id="SSF63446">
    <property type="entry name" value="Type I dockerin domain"/>
    <property type="match status" value="1"/>
</dbReference>
<dbReference type="GO" id="GO:0000272">
    <property type="term" value="P:polysaccharide catabolic process"/>
    <property type="evidence" value="ECO:0007669"/>
    <property type="project" value="InterPro"/>
</dbReference>
<name>A0A5C5ZSE0_9BACT</name>
<dbReference type="AlphaFoldDB" id="A0A5C5ZSE0"/>
<dbReference type="InterPro" id="IPR013320">
    <property type="entry name" value="ConA-like_dom_sf"/>
</dbReference>
<protein>
    <recommendedName>
        <fullName evidence="4">LamG-like jellyroll fold domain-containing protein</fullName>
    </recommendedName>
</protein>
<comment type="caution">
    <text evidence="2">The sequence shown here is derived from an EMBL/GenBank/DDBJ whole genome shotgun (WGS) entry which is preliminary data.</text>
</comment>
<reference evidence="2 3" key="1">
    <citation type="submission" date="2019-02" db="EMBL/GenBank/DDBJ databases">
        <title>Deep-cultivation of Planctomycetes and their phenomic and genomic characterization uncovers novel biology.</title>
        <authorList>
            <person name="Wiegand S."/>
            <person name="Jogler M."/>
            <person name="Boedeker C."/>
            <person name="Pinto D."/>
            <person name="Vollmers J."/>
            <person name="Rivas-Marin E."/>
            <person name="Kohn T."/>
            <person name="Peeters S.H."/>
            <person name="Heuer A."/>
            <person name="Rast P."/>
            <person name="Oberbeckmann S."/>
            <person name="Bunk B."/>
            <person name="Jeske O."/>
            <person name="Meyerdierks A."/>
            <person name="Storesund J.E."/>
            <person name="Kallscheuer N."/>
            <person name="Luecker S."/>
            <person name="Lage O.M."/>
            <person name="Pohl T."/>
            <person name="Merkel B.J."/>
            <person name="Hornburger P."/>
            <person name="Mueller R.-W."/>
            <person name="Bruemmer F."/>
            <person name="Labrenz M."/>
            <person name="Spormann A.M."/>
            <person name="Op Den Camp H."/>
            <person name="Overmann J."/>
            <person name="Amann R."/>
            <person name="Jetten M.S.M."/>
            <person name="Mascher T."/>
            <person name="Medema M.H."/>
            <person name="Devos D.P."/>
            <person name="Kaster A.-K."/>
            <person name="Ovreas L."/>
            <person name="Rohde M."/>
            <person name="Galperin M.Y."/>
            <person name="Jogler C."/>
        </authorList>
    </citation>
    <scope>NUCLEOTIDE SEQUENCE [LARGE SCALE GENOMIC DNA]</scope>
    <source>
        <strain evidence="2 3">Mal64</strain>
    </source>
</reference>
<dbReference type="InterPro" id="IPR036439">
    <property type="entry name" value="Dockerin_dom_sf"/>
</dbReference>
<evidence type="ECO:0008006" key="4">
    <source>
        <dbReference type="Google" id="ProtNLM"/>
    </source>
</evidence>
<evidence type="ECO:0000256" key="1">
    <source>
        <dbReference type="SAM" id="SignalP"/>
    </source>
</evidence>